<dbReference type="SUPFAM" id="SSF48452">
    <property type="entry name" value="TPR-like"/>
    <property type="match status" value="1"/>
</dbReference>
<feature type="repeat" description="TPR" evidence="1">
    <location>
        <begin position="252"/>
        <end position="285"/>
    </location>
</feature>
<dbReference type="InterPro" id="IPR019734">
    <property type="entry name" value="TPR_rpt"/>
</dbReference>
<dbReference type="AlphaFoldDB" id="A0A4P2PTU4"/>
<evidence type="ECO:0000313" key="3">
    <source>
        <dbReference type="EMBL" id="AUX19803.1"/>
    </source>
</evidence>
<accession>A0A4P2PTU4</accession>
<gene>
    <name evidence="3" type="ORF">SOCEGT47_002560</name>
</gene>
<dbReference type="RefSeq" id="WP_129344531.1">
    <property type="nucleotide sequence ID" value="NZ_CP012670.1"/>
</dbReference>
<dbReference type="OrthoDB" id="220004at2"/>
<evidence type="ECO:0000256" key="2">
    <source>
        <dbReference type="SAM" id="MobiDB-lite"/>
    </source>
</evidence>
<proteinExistence type="predicted"/>
<dbReference type="PROSITE" id="PS50005">
    <property type="entry name" value="TPR"/>
    <property type="match status" value="1"/>
</dbReference>
<dbReference type="InterPro" id="IPR011990">
    <property type="entry name" value="TPR-like_helical_dom_sf"/>
</dbReference>
<feature type="region of interest" description="Disordered" evidence="2">
    <location>
        <begin position="1"/>
        <end position="22"/>
    </location>
</feature>
<reference evidence="3 4" key="1">
    <citation type="submission" date="2015-09" db="EMBL/GenBank/DDBJ databases">
        <title>Sorangium comparison.</title>
        <authorList>
            <person name="Zaburannyi N."/>
            <person name="Bunk B."/>
            <person name="Overmann J."/>
            <person name="Mueller R."/>
        </authorList>
    </citation>
    <scope>NUCLEOTIDE SEQUENCE [LARGE SCALE GENOMIC DNA]</scope>
    <source>
        <strain evidence="3 4">So ceGT47</strain>
    </source>
</reference>
<dbReference type="Gene3D" id="1.25.40.10">
    <property type="entry name" value="Tetratricopeptide repeat domain"/>
    <property type="match status" value="2"/>
</dbReference>
<dbReference type="EMBL" id="CP012670">
    <property type="protein sequence ID" value="AUX19803.1"/>
    <property type="molecule type" value="Genomic_DNA"/>
</dbReference>
<protein>
    <submittedName>
        <fullName evidence="3">Uncharacterized protein</fullName>
    </submittedName>
</protein>
<organism evidence="3 4">
    <name type="scientific">Sorangium cellulosum</name>
    <name type="common">Polyangium cellulosum</name>
    <dbReference type="NCBI Taxonomy" id="56"/>
    <lineage>
        <taxon>Bacteria</taxon>
        <taxon>Pseudomonadati</taxon>
        <taxon>Myxococcota</taxon>
        <taxon>Polyangia</taxon>
        <taxon>Polyangiales</taxon>
        <taxon>Polyangiaceae</taxon>
        <taxon>Sorangium</taxon>
    </lineage>
</organism>
<dbReference type="Proteomes" id="UP000295781">
    <property type="component" value="Chromosome"/>
</dbReference>
<dbReference type="SMART" id="SM00028">
    <property type="entry name" value="TPR"/>
    <property type="match status" value="2"/>
</dbReference>
<evidence type="ECO:0000256" key="1">
    <source>
        <dbReference type="PROSITE-ProRule" id="PRU00339"/>
    </source>
</evidence>
<name>A0A4P2PTU4_SORCE</name>
<keyword evidence="1" id="KW-0802">TPR repeat</keyword>
<evidence type="ECO:0000313" key="4">
    <source>
        <dbReference type="Proteomes" id="UP000295781"/>
    </source>
</evidence>
<sequence length="593" mass="62787">MRRSLDGPGGPPREGGDTIEDPTDEDFAVAARWALRQKDYRQAAQQASVAVALRPLHEPHLRLLDEVIAKARAPLEVFALPAEGAFFGLCAARARALARLERFDEALRALFNAAAFSPDTPFVPWAPAWLATAKAARRVAPETVVEALLSLAEATRGRPLSPGARGNLEAALVVAERVQARHPPSERLLAAQSRVLRALGRGEDAAARLAEAGESPGWELAVERASICGDRGDLGARARWLERARDARPREPAILLDLGDTHLADGRVDAAADAYARALALDASSVWAEVSLAYARALAAGTPCGADLLANARSLAEHPRARALQADLSAYGTRLADPVDPVVRVIRSAAEQAASSPARLRVRVRADRPLAPSARIAFSQQLAVSGRDGQLVVDHEGAPLRPGPLWRADAGGLAPAVPRPPDAVIDGVRELACGAFAWDVWCARALEISSTLDLSSAARLVDAMAHPPAPPSRDHDPVLWVHAFQVAAAVLTGLGPEPPLVRKERLCSLLAGTDDWSSAAALLGLRALASACTELRGAVLERAALLLPSEGEPLPPSSRALAVLGCELAAGEERRRFLRLRARVVAELLASNG</sequence>